<evidence type="ECO:0000256" key="1">
    <source>
        <dbReference type="ARBA" id="ARBA00009500"/>
    </source>
</evidence>
<evidence type="ECO:0000256" key="2">
    <source>
        <dbReference type="ARBA" id="ARBA00022690"/>
    </source>
</evidence>
<dbReference type="PANTHER" id="PTHR11461">
    <property type="entry name" value="SERINE PROTEASE INHIBITOR, SERPIN"/>
    <property type="match status" value="1"/>
</dbReference>
<organism evidence="5 6">
    <name type="scientific">Timema podura</name>
    <name type="common">Walking stick</name>
    <dbReference type="NCBI Taxonomy" id="61482"/>
    <lineage>
        <taxon>Eukaryota</taxon>
        <taxon>Metazoa</taxon>
        <taxon>Ecdysozoa</taxon>
        <taxon>Arthropoda</taxon>
        <taxon>Hexapoda</taxon>
        <taxon>Insecta</taxon>
        <taxon>Pterygota</taxon>
        <taxon>Neoptera</taxon>
        <taxon>Polyneoptera</taxon>
        <taxon>Phasmatodea</taxon>
        <taxon>Timematodea</taxon>
        <taxon>Timematoidea</taxon>
        <taxon>Timematidae</taxon>
        <taxon>Timema</taxon>
    </lineage>
</organism>
<keyword evidence="3" id="KW-0722">Serine protease inhibitor</keyword>
<keyword evidence="2" id="KW-0646">Protease inhibitor</keyword>
<dbReference type="Proteomes" id="UP001153148">
    <property type="component" value="Unassembled WGS sequence"/>
</dbReference>
<dbReference type="EMBL" id="CAJPIN010024105">
    <property type="protein sequence ID" value="CAG2063066.1"/>
    <property type="molecule type" value="Genomic_DNA"/>
</dbReference>
<dbReference type="InterPro" id="IPR023795">
    <property type="entry name" value="Serpin_CS"/>
</dbReference>
<accession>A0ABN7PA56</accession>
<keyword evidence="6" id="KW-1185">Reference proteome</keyword>
<reference evidence="5" key="1">
    <citation type="submission" date="2021-03" db="EMBL/GenBank/DDBJ databases">
        <authorList>
            <person name="Tran Van P."/>
        </authorList>
    </citation>
    <scope>NUCLEOTIDE SEQUENCE</scope>
</reference>
<gene>
    <name evidence="5" type="ORF">TPAB3V08_LOCUS10014</name>
</gene>
<dbReference type="InterPro" id="IPR000215">
    <property type="entry name" value="Serpin_fam"/>
</dbReference>
<evidence type="ECO:0000313" key="6">
    <source>
        <dbReference type="Proteomes" id="UP001153148"/>
    </source>
</evidence>
<dbReference type="InterPro" id="IPR023796">
    <property type="entry name" value="Serpin_dom"/>
</dbReference>
<dbReference type="Gene3D" id="2.30.39.10">
    <property type="entry name" value="Alpha-1-antitrypsin, domain 1"/>
    <property type="match status" value="2"/>
</dbReference>
<evidence type="ECO:0000313" key="5">
    <source>
        <dbReference type="EMBL" id="CAG2063066.1"/>
    </source>
</evidence>
<feature type="domain" description="Serpin" evidence="4">
    <location>
        <begin position="5"/>
        <end position="143"/>
    </location>
</feature>
<comment type="similarity">
    <text evidence="1">Belongs to the serpin family.</text>
</comment>
<dbReference type="Gene3D" id="3.30.497.10">
    <property type="entry name" value="Antithrombin, subunit I, domain 2"/>
    <property type="match status" value="1"/>
</dbReference>
<dbReference type="Pfam" id="PF00079">
    <property type="entry name" value="Serpin"/>
    <property type="match status" value="1"/>
</dbReference>
<proteinExistence type="inferred from homology"/>
<comment type="caution">
    <text evidence="5">The sequence shown here is derived from an EMBL/GenBank/DDBJ whole genome shotgun (WGS) entry which is preliminary data.</text>
</comment>
<evidence type="ECO:0000259" key="4">
    <source>
        <dbReference type="Pfam" id="PF00079"/>
    </source>
</evidence>
<protein>
    <recommendedName>
        <fullName evidence="4">Serpin domain-containing protein</fullName>
    </recommendedName>
</protein>
<dbReference type="SUPFAM" id="SSF56574">
    <property type="entry name" value="Serpins"/>
    <property type="match status" value="2"/>
</dbReference>
<evidence type="ECO:0000256" key="3">
    <source>
        <dbReference type="ARBA" id="ARBA00022900"/>
    </source>
</evidence>
<dbReference type="InterPro" id="IPR042178">
    <property type="entry name" value="Serpin_sf_1"/>
</dbReference>
<dbReference type="InterPro" id="IPR042185">
    <property type="entry name" value="Serpin_sf_2"/>
</dbReference>
<feature type="non-terminal residue" evidence="5">
    <location>
        <position position="1"/>
    </location>
</feature>
<sequence length="186" mass="21128">GYTHHLLLFLPFKEDGLSGVEDKINEIDLGTLKLQHYVDAIVWLPNFKFSTETDFREVLEVVFRDMFKKTSDLSRISRSNGVTINEIRQKAGIDIEEGDDKSGQLDYMSSNVKPSGQVMLEADHPFMFVIRDDTGTIIFIGRQLEYMSSNVKPSGQVLLEADHPFMFVIRDDTGTVIFIGRYTGPD</sequence>
<dbReference type="PANTHER" id="PTHR11461:SF211">
    <property type="entry name" value="GH10112P-RELATED"/>
    <property type="match status" value="1"/>
</dbReference>
<dbReference type="InterPro" id="IPR036186">
    <property type="entry name" value="Serpin_sf"/>
</dbReference>
<name>A0ABN7PA56_TIMPD</name>
<dbReference type="PROSITE" id="PS00284">
    <property type="entry name" value="SERPIN"/>
    <property type="match status" value="2"/>
</dbReference>